<dbReference type="PANTHER" id="PTHR12841:SF6">
    <property type="entry name" value="PROTEIN UNC-50 HOMOLOG"/>
    <property type="match status" value="1"/>
</dbReference>
<dbReference type="STRING" id="1036808.A0A0C3A735"/>
<dbReference type="OrthoDB" id="10027013at2759"/>
<reference evidence="8" key="2">
    <citation type="submission" date="2015-01" db="EMBL/GenBank/DDBJ databases">
        <title>Evolutionary Origins and Diversification of the Mycorrhizal Mutualists.</title>
        <authorList>
            <consortium name="DOE Joint Genome Institute"/>
            <consortium name="Mycorrhizal Genomics Consortium"/>
            <person name="Kohler A."/>
            <person name="Kuo A."/>
            <person name="Nagy L.G."/>
            <person name="Floudas D."/>
            <person name="Copeland A."/>
            <person name="Barry K.W."/>
            <person name="Cichocki N."/>
            <person name="Veneault-Fourrey C."/>
            <person name="LaButti K."/>
            <person name="Lindquist E.A."/>
            <person name="Lipzen A."/>
            <person name="Lundell T."/>
            <person name="Morin E."/>
            <person name="Murat C."/>
            <person name="Riley R."/>
            <person name="Ohm R."/>
            <person name="Sun H."/>
            <person name="Tunlid A."/>
            <person name="Henrissat B."/>
            <person name="Grigoriev I.V."/>
            <person name="Hibbett D.S."/>
            <person name="Martin F."/>
        </authorList>
    </citation>
    <scope>NUCLEOTIDE SEQUENCE [LARGE SCALE GENOMIC DNA]</scope>
    <source>
        <strain evidence="8">Foug A</strain>
    </source>
</reference>
<evidence type="ECO:0000256" key="3">
    <source>
        <dbReference type="ARBA" id="ARBA00022692"/>
    </source>
</evidence>
<keyword evidence="8" id="KW-1185">Reference proteome</keyword>
<feature type="transmembrane region" description="Helical" evidence="6">
    <location>
        <begin position="196"/>
        <end position="220"/>
    </location>
</feature>
<gene>
    <name evidence="7" type="ORF">SCLCIDRAFT_1207927</name>
</gene>
<feature type="transmembrane region" description="Helical" evidence="6">
    <location>
        <begin position="164"/>
        <end position="184"/>
    </location>
</feature>
<evidence type="ECO:0000256" key="4">
    <source>
        <dbReference type="ARBA" id="ARBA00022989"/>
    </source>
</evidence>
<feature type="transmembrane region" description="Helical" evidence="6">
    <location>
        <begin position="115"/>
        <end position="134"/>
    </location>
</feature>
<name>A0A0C3A735_9AGAM</name>
<feature type="transmembrane region" description="Helical" evidence="6">
    <location>
        <begin position="80"/>
        <end position="103"/>
    </location>
</feature>
<reference evidence="7 8" key="1">
    <citation type="submission" date="2014-04" db="EMBL/GenBank/DDBJ databases">
        <authorList>
            <consortium name="DOE Joint Genome Institute"/>
            <person name="Kuo A."/>
            <person name="Kohler A."/>
            <person name="Nagy L.G."/>
            <person name="Floudas D."/>
            <person name="Copeland A."/>
            <person name="Barry K.W."/>
            <person name="Cichocki N."/>
            <person name="Veneault-Fourrey C."/>
            <person name="LaButti K."/>
            <person name="Lindquist E.A."/>
            <person name="Lipzen A."/>
            <person name="Lundell T."/>
            <person name="Morin E."/>
            <person name="Murat C."/>
            <person name="Sun H."/>
            <person name="Tunlid A."/>
            <person name="Henrissat B."/>
            <person name="Grigoriev I.V."/>
            <person name="Hibbett D.S."/>
            <person name="Martin F."/>
            <person name="Nordberg H.P."/>
            <person name="Cantor M.N."/>
            <person name="Hua S.X."/>
        </authorList>
    </citation>
    <scope>NUCLEOTIDE SEQUENCE [LARGE SCALE GENOMIC DNA]</scope>
    <source>
        <strain evidence="7 8">Foug A</strain>
    </source>
</reference>
<evidence type="ECO:0000256" key="2">
    <source>
        <dbReference type="ARBA" id="ARBA00006293"/>
    </source>
</evidence>
<evidence type="ECO:0008006" key="9">
    <source>
        <dbReference type="Google" id="ProtNLM"/>
    </source>
</evidence>
<dbReference type="InParanoid" id="A0A0C3A735"/>
<sequence>MSILPLTSPAYPNHSTMASSPVSFSSRIPLIFRRIHRFQQMDFEVALWQLSYLCLAPKRVYRNVYYHKQTKNTWARDDPAILILLFGCLLVAALAWSMVYSYTFFDAVKLGIIMILRDFLLVGVVMASLMRLLANRVLLAPSSHSSPTDASVEWAYVFDVHTNAFFPLFLTLYVAQLLLLPIILKEKWVCLLVGNSLYLVGFAQYIYGVYLGLSALPFLIRAEILLSPLLPLFAGYIVSLLGFNVASYVLRAYFLS</sequence>
<feature type="transmembrane region" description="Helical" evidence="6">
    <location>
        <begin position="232"/>
        <end position="254"/>
    </location>
</feature>
<evidence type="ECO:0000313" key="8">
    <source>
        <dbReference type="Proteomes" id="UP000053989"/>
    </source>
</evidence>
<organism evidence="7 8">
    <name type="scientific">Scleroderma citrinum Foug A</name>
    <dbReference type="NCBI Taxonomy" id="1036808"/>
    <lineage>
        <taxon>Eukaryota</taxon>
        <taxon>Fungi</taxon>
        <taxon>Dikarya</taxon>
        <taxon>Basidiomycota</taxon>
        <taxon>Agaricomycotina</taxon>
        <taxon>Agaricomycetes</taxon>
        <taxon>Agaricomycetidae</taxon>
        <taxon>Boletales</taxon>
        <taxon>Sclerodermatineae</taxon>
        <taxon>Sclerodermataceae</taxon>
        <taxon>Scleroderma</taxon>
    </lineage>
</organism>
<keyword evidence="5 6" id="KW-0472">Membrane</keyword>
<keyword evidence="3 6" id="KW-0812">Transmembrane</keyword>
<proteinExistence type="inferred from homology"/>
<dbReference type="InterPro" id="IPR007881">
    <property type="entry name" value="UNC-50"/>
</dbReference>
<evidence type="ECO:0000256" key="1">
    <source>
        <dbReference type="ARBA" id="ARBA00004141"/>
    </source>
</evidence>
<keyword evidence="4 6" id="KW-1133">Transmembrane helix</keyword>
<evidence type="ECO:0000313" key="7">
    <source>
        <dbReference type="EMBL" id="KIM69493.1"/>
    </source>
</evidence>
<dbReference type="EMBL" id="KN822006">
    <property type="protein sequence ID" value="KIM69493.1"/>
    <property type="molecule type" value="Genomic_DNA"/>
</dbReference>
<dbReference type="GO" id="GO:0000139">
    <property type="term" value="C:Golgi membrane"/>
    <property type="evidence" value="ECO:0007669"/>
    <property type="project" value="TreeGrafter"/>
</dbReference>
<evidence type="ECO:0000256" key="6">
    <source>
        <dbReference type="SAM" id="Phobius"/>
    </source>
</evidence>
<dbReference type="AlphaFoldDB" id="A0A0C3A735"/>
<dbReference type="Pfam" id="PF05216">
    <property type="entry name" value="UNC-50"/>
    <property type="match status" value="1"/>
</dbReference>
<dbReference type="PANTHER" id="PTHR12841">
    <property type="entry name" value="PROTEIN UNC-50 HOMOLOG"/>
    <property type="match status" value="1"/>
</dbReference>
<comment type="subcellular location">
    <subcellularLocation>
        <location evidence="1">Membrane</location>
        <topology evidence="1">Multi-pass membrane protein</topology>
    </subcellularLocation>
</comment>
<dbReference type="Proteomes" id="UP000053989">
    <property type="component" value="Unassembled WGS sequence"/>
</dbReference>
<evidence type="ECO:0000256" key="5">
    <source>
        <dbReference type="ARBA" id="ARBA00023136"/>
    </source>
</evidence>
<accession>A0A0C3A735</accession>
<protein>
    <recommendedName>
        <fullName evidence="9">UNC-50-like protein</fullName>
    </recommendedName>
</protein>
<dbReference type="FunCoup" id="A0A0C3A735">
    <property type="interactions" value="402"/>
</dbReference>
<dbReference type="HOGENOM" id="CLU_066239_1_2_1"/>
<comment type="similarity">
    <text evidence="2">Belongs to the unc-50 family.</text>
</comment>